<dbReference type="STRING" id="35608.A0A2U1KGA8"/>
<keyword evidence="2" id="KW-0648">Protein biosynthesis</keyword>
<evidence type="ECO:0000256" key="1">
    <source>
        <dbReference type="SAM" id="Phobius"/>
    </source>
</evidence>
<evidence type="ECO:0000313" key="2">
    <source>
        <dbReference type="EMBL" id="PWA35633.1"/>
    </source>
</evidence>
<keyword evidence="1" id="KW-0472">Membrane</keyword>
<comment type="caution">
    <text evidence="2">The sequence shown here is derived from an EMBL/GenBank/DDBJ whole genome shotgun (WGS) entry which is preliminary data.</text>
</comment>
<sequence>MVSPNDLKLKFNRTSVGDSFTAKYAHRLLFIIQFCIVAKFAPGCYTLAVSEVLPEDLMGICEEERVPYIPPKRV</sequence>
<keyword evidence="1" id="KW-0812">Transmembrane</keyword>
<proteinExistence type="predicted"/>
<keyword evidence="1" id="KW-1133">Transmembrane helix</keyword>
<organism evidence="2 3">
    <name type="scientific">Artemisia annua</name>
    <name type="common">Sweet wormwood</name>
    <dbReference type="NCBI Taxonomy" id="35608"/>
    <lineage>
        <taxon>Eukaryota</taxon>
        <taxon>Viridiplantae</taxon>
        <taxon>Streptophyta</taxon>
        <taxon>Embryophyta</taxon>
        <taxon>Tracheophyta</taxon>
        <taxon>Spermatophyta</taxon>
        <taxon>Magnoliopsida</taxon>
        <taxon>eudicotyledons</taxon>
        <taxon>Gunneridae</taxon>
        <taxon>Pentapetalae</taxon>
        <taxon>asterids</taxon>
        <taxon>campanulids</taxon>
        <taxon>Asterales</taxon>
        <taxon>Asteraceae</taxon>
        <taxon>Asteroideae</taxon>
        <taxon>Anthemideae</taxon>
        <taxon>Artemisiinae</taxon>
        <taxon>Artemisia</taxon>
    </lineage>
</organism>
<dbReference type="OrthoDB" id="248751at2759"/>
<reference evidence="2 3" key="1">
    <citation type="journal article" date="2018" name="Mol. Plant">
        <title>The genome of Artemisia annua provides insight into the evolution of Asteraceae family and artemisinin biosynthesis.</title>
        <authorList>
            <person name="Shen Q."/>
            <person name="Zhang L."/>
            <person name="Liao Z."/>
            <person name="Wang S."/>
            <person name="Yan T."/>
            <person name="Shi P."/>
            <person name="Liu M."/>
            <person name="Fu X."/>
            <person name="Pan Q."/>
            <person name="Wang Y."/>
            <person name="Lv Z."/>
            <person name="Lu X."/>
            <person name="Zhang F."/>
            <person name="Jiang W."/>
            <person name="Ma Y."/>
            <person name="Chen M."/>
            <person name="Hao X."/>
            <person name="Li L."/>
            <person name="Tang Y."/>
            <person name="Lv G."/>
            <person name="Zhou Y."/>
            <person name="Sun X."/>
            <person name="Brodelius P.E."/>
            <person name="Rose J.K.C."/>
            <person name="Tang K."/>
        </authorList>
    </citation>
    <scope>NUCLEOTIDE SEQUENCE [LARGE SCALE GENOMIC DNA]</scope>
    <source>
        <strain evidence="3">cv. Huhao1</strain>
        <tissue evidence="2">Leaf</tissue>
    </source>
</reference>
<dbReference type="AlphaFoldDB" id="A0A2U1KGA8"/>
<protein>
    <submittedName>
        <fullName evidence="2">Transcription elongation factor SPT4</fullName>
    </submittedName>
</protein>
<gene>
    <name evidence="2" type="ORF">CTI12_AA607800</name>
</gene>
<keyword evidence="3" id="KW-1185">Reference proteome</keyword>
<dbReference type="EMBL" id="PKPP01019675">
    <property type="protein sequence ID" value="PWA35633.1"/>
    <property type="molecule type" value="Genomic_DNA"/>
</dbReference>
<feature type="transmembrane region" description="Helical" evidence="1">
    <location>
        <begin position="28"/>
        <end position="48"/>
    </location>
</feature>
<name>A0A2U1KGA8_ARTAN</name>
<keyword evidence="2" id="KW-0251">Elongation factor</keyword>
<accession>A0A2U1KGA8</accession>
<evidence type="ECO:0000313" key="3">
    <source>
        <dbReference type="Proteomes" id="UP000245207"/>
    </source>
</evidence>
<dbReference type="GO" id="GO:0003746">
    <property type="term" value="F:translation elongation factor activity"/>
    <property type="evidence" value="ECO:0007669"/>
    <property type="project" value="UniProtKB-KW"/>
</dbReference>
<dbReference type="Proteomes" id="UP000245207">
    <property type="component" value="Unassembled WGS sequence"/>
</dbReference>